<comment type="caution">
    <text evidence="8">The sequence shown here is derived from an EMBL/GenBank/DDBJ whole genome shotgun (WGS) entry which is preliminary data.</text>
</comment>
<dbReference type="PROSITE" id="PS00095">
    <property type="entry name" value="C5_MTASE_2"/>
    <property type="match status" value="1"/>
</dbReference>
<evidence type="ECO:0000256" key="5">
    <source>
        <dbReference type="PROSITE-ProRule" id="PRU01016"/>
    </source>
</evidence>
<dbReference type="PRINTS" id="PR00105">
    <property type="entry name" value="C5METTRFRASE"/>
</dbReference>
<reference evidence="8" key="1">
    <citation type="submission" date="2020-10" db="EMBL/GenBank/DDBJ databases">
        <authorList>
            <person name="Gilroy R."/>
        </authorList>
    </citation>
    <scope>NUCLEOTIDE SEQUENCE</scope>
    <source>
        <strain evidence="8">9366</strain>
    </source>
</reference>
<evidence type="ECO:0000256" key="4">
    <source>
        <dbReference type="ARBA" id="ARBA00022747"/>
    </source>
</evidence>
<evidence type="ECO:0000313" key="9">
    <source>
        <dbReference type="Proteomes" id="UP000824145"/>
    </source>
</evidence>
<dbReference type="SUPFAM" id="SSF53335">
    <property type="entry name" value="S-adenosyl-L-methionine-dependent methyltransferases"/>
    <property type="match status" value="1"/>
</dbReference>
<accession>A0A9D1SK22</accession>
<evidence type="ECO:0000256" key="2">
    <source>
        <dbReference type="ARBA" id="ARBA00022679"/>
    </source>
</evidence>
<keyword evidence="2 5" id="KW-0808">Transferase</keyword>
<dbReference type="InterPro" id="IPR018117">
    <property type="entry name" value="C5_DNA_meth_AS"/>
</dbReference>
<dbReference type="PROSITE" id="PS51679">
    <property type="entry name" value="SAM_MT_C5"/>
    <property type="match status" value="1"/>
</dbReference>
<name>A0A9D1SK22_9FIRM</name>
<keyword evidence="4" id="KW-0680">Restriction system</keyword>
<dbReference type="InterPro" id="IPR050750">
    <property type="entry name" value="C5-MTase"/>
</dbReference>
<gene>
    <name evidence="8" type="primary">dcm</name>
    <name evidence="8" type="ORF">IAB07_01920</name>
</gene>
<dbReference type="InterPro" id="IPR029063">
    <property type="entry name" value="SAM-dependent_MTases_sf"/>
</dbReference>
<keyword evidence="3 5" id="KW-0949">S-adenosyl-L-methionine</keyword>
<dbReference type="Pfam" id="PF00145">
    <property type="entry name" value="DNA_methylase"/>
    <property type="match status" value="1"/>
</dbReference>
<evidence type="ECO:0000256" key="3">
    <source>
        <dbReference type="ARBA" id="ARBA00022691"/>
    </source>
</evidence>
<reference evidence="8" key="2">
    <citation type="journal article" date="2021" name="PeerJ">
        <title>Extensive microbial diversity within the chicken gut microbiome revealed by metagenomics and culture.</title>
        <authorList>
            <person name="Gilroy R."/>
            <person name="Ravi A."/>
            <person name="Getino M."/>
            <person name="Pursley I."/>
            <person name="Horton D.L."/>
            <person name="Alikhan N.F."/>
            <person name="Baker D."/>
            <person name="Gharbi K."/>
            <person name="Hall N."/>
            <person name="Watson M."/>
            <person name="Adriaenssens E.M."/>
            <person name="Foster-Nyarko E."/>
            <person name="Jarju S."/>
            <person name="Secka A."/>
            <person name="Antonio M."/>
            <person name="Oren A."/>
            <person name="Chaudhuri R.R."/>
            <person name="La Ragione R."/>
            <person name="Hildebrand F."/>
            <person name="Pallen M.J."/>
        </authorList>
    </citation>
    <scope>NUCLEOTIDE SEQUENCE</scope>
    <source>
        <strain evidence="8">9366</strain>
    </source>
</reference>
<evidence type="ECO:0000256" key="6">
    <source>
        <dbReference type="RuleBase" id="RU000416"/>
    </source>
</evidence>
<dbReference type="EMBL" id="DVNJ01000006">
    <property type="protein sequence ID" value="HIU62512.1"/>
    <property type="molecule type" value="Genomic_DNA"/>
</dbReference>
<dbReference type="PANTHER" id="PTHR46098:SF1">
    <property type="entry name" value="TRNA (CYTOSINE(38)-C(5))-METHYLTRANSFERASE"/>
    <property type="match status" value="1"/>
</dbReference>
<dbReference type="Gene3D" id="3.40.50.150">
    <property type="entry name" value="Vaccinia Virus protein VP39"/>
    <property type="match status" value="1"/>
</dbReference>
<dbReference type="InterPro" id="IPR031303">
    <property type="entry name" value="C5_meth_CS"/>
</dbReference>
<dbReference type="AlphaFoldDB" id="A0A9D1SK22"/>
<dbReference type="GO" id="GO:0003886">
    <property type="term" value="F:DNA (cytosine-5-)-methyltransferase activity"/>
    <property type="evidence" value="ECO:0007669"/>
    <property type="project" value="UniProtKB-EC"/>
</dbReference>
<dbReference type="Gene3D" id="3.90.120.10">
    <property type="entry name" value="DNA Methylase, subunit A, domain 2"/>
    <property type="match status" value="1"/>
</dbReference>
<evidence type="ECO:0000256" key="7">
    <source>
        <dbReference type="RuleBase" id="RU000417"/>
    </source>
</evidence>
<dbReference type="NCBIfam" id="TIGR00675">
    <property type="entry name" value="dcm"/>
    <property type="match status" value="1"/>
</dbReference>
<dbReference type="InterPro" id="IPR001525">
    <property type="entry name" value="C5_MeTfrase"/>
</dbReference>
<keyword evidence="1 5" id="KW-0489">Methyltransferase</keyword>
<dbReference type="GO" id="GO:0009307">
    <property type="term" value="P:DNA restriction-modification system"/>
    <property type="evidence" value="ECO:0007669"/>
    <property type="project" value="UniProtKB-KW"/>
</dbReference>
<sequence>MDDIRVVELFAGVGGFRLGLEAAFERFKVIWANQWEPYQNEQFAFSCYTRHFGTSPSHICADIAKVKENVPEHDLLVGGFPCQDYSILKKDAKGIEGAKGRLWWEIDTILEKRRPKYVILENVDRLVRSPARQIGRDFSIILRCFYEKGYAVEWRVVNAADYGCAQRRRRTFIVAYHNTTAFYRRFAEDVCKQWLKTMHRYVITDGIMAQAFPVQSFRKDYFDQWIDELIFPSMQDIIEQQRARLHGAGIMINGRIYSLEVVPQRIPPIQLKDILERGTVDERYFLKENELPQWIYKKGAKHEIRKRADGSEYVFTEGAMAFPDPLDKPSRTLVTSEAKLSRMSHVIRDPLSGRLRTLTPVECERLNGFPDNWTAGMSDKMRYFCMGNALVVPMVTRLAEQLFITQA</sequence>
<evidence type="ECO:0000256" key="1">
    <source>
        <dbReference type="ARBA" id="ARBA00022603"/>
    </source>
</evidence>
<dbReference type="EC" id="2.1.1.37" evidence="7"/>
<dbReference type="Proteomes" id="UP000824145">
    <property type="component" value="Unassembled WGS sequence"/>
</dbReference>
<comment type="similarity">
    <text evidence="5 6">Belongs to the class I-like SAM-binding methyltransferase superfamily. C5-methyltransferase family.</text>
</comment>
<evidence type="ECO:0000313" key="8">
    <source>
        <dbReference type="EMBL" id="HIU62512.1"/>
    </source>
</evidence>
<feature type="active site" evidence="5">
    <location>
        <position position="82"/>
    </location>
</feature>
<proteinExistence type="inferred from homology"/>
<dbReference type="PANTHER" id="PTHR46098">
    <property type="entry name" value="TRNA (CYTOSINE(38)-C(5))-METHYLTRANSFERASE"/>
    <property type="match status" value="1"/>
</dbReference>
<dbReference type="GO" id="GO:0032259">
    <property type="term" value="P:methylation"/>
    <property type="evidence" value="ECO:0007669"/>
    <property type="project" value="UniProtKB-KW"/>
</dbReference>
<protein>
    <recommendedName>
        <fullName evidence="7">Cytosine-specific methyltransferase</fullName>
        <ecNumber evidence="7">2.1.1.37</ecNumber>
    </recommendedName>
</protein>
<dbReference type="PROSITE" id="PS00094">
    <property type="entry name" value="C5_MTASE_1"/>
    <property type="match status" value="1"/>
</dbReference>
<comment type="catalytic activity">
    <reaction evidence="7">
        <text>a 2'-deoxycytidine in DNA + S-adenosyl-L-methionine = a 5-methyl-2'-deoxycytidine in DNA + S-adenosyl-L-homocysteine + H(+)</text>
        <dbReference type="Rhea" id="RHEA:13681"/>
        <dbReference type="Rhea" id="RHEA-COMP:11369"/>
        <dbReference type="Rhea" id="RHEA-COMP:11370"/>
        <dbReference type="ChEBI" id="CHEBI:15378"/>
        <dbReference type="ChEBI" id="CHEBI:57856"/>
        <dbReference type="ChEBI" id="CHEBI:59789"/>
        <dbReference type="ChEBI" id="CHEBI:85452"/>
        <dbReference type="ChEBI" id="CHEBI:85454"/>
        <dbReference type="EC" id="2.1.1.37"/>
    </reaction>
</comment>
<organism evidence="8 9">
    <name type="scientific">Candidatus Caccalectryoclostridium excrementigallinarum</name>
    <dbReference type="NCBI Taxonomy" id="2840710"/>
    <lineage>
        <taxon>Bacteria</taxon>
        <taxon>Bacillati</taxon>
        <taxon>Bacillota</taxon>
        <taxon>Clostridia</taxon>
        <taxon>Christensenellales</taxon>
        <taxon>Christensenellaceae</taxon>
        <taxon>Christensenellaceae incertae sedis</taxon>
        <taxon>Candidatus Caccalectryoclostridium</taxon>
    </lineage>
</organism>